<sequence>MVDIQYFGNSVFGHSAAHWLGTARQAVVPEPREDILPDYPAHRDIPQAGAAVVLLAVERLVQVMKLWALRVASRLQAVQLKGRWEQPAAAQMGHQPALVRADSREESQEI</sequence>
<proteinExistence type="predicted"/>
<protein>
    <submittedName>
        <fullName evidence="2">Uncharacterized protein</fullName>
    </submittedName>
</protein>
<accession>C5LH17</accession>
<feature type="region of interest" description="Disordered" evidence="1">
    <location>
        <begin position="86"/>
        <end position="110"/>
    </location>
</feature>
<gene>
    <name evidence="2" type="ORF">Pmar_PMAR024856</name>
</gene>
<dbReference type="AlphaFoldDB" id="C5LH17"/>
<organism evidence="3">
    <name type="scientific">Perkinsus marinus (strain ATCC 50983 / TXsc)</name>
    <dbReference type="NCBI Taxonomy" id="423536"/>
    <lineage>
        <taxon>Eukaryota</taxon>
        <taxon>Sar</taxon>
        <taxon>Alveolata</taxon>
        <taxon>Perkinsozoa</taxon>
        <taxon>Perkinsea</taxon>
        <taxon>Perkinsida</taxon>
        <taxon>Perkinsidae</taxon>
        <taxon>Perkinsus</taxon>
    </lineage>
</organism>
<evidence type="ECO:0000313" key="2">
    <source>
        <dbReference type="EMBL" id="EER03988.1"/>
    </source>
</evidence>
<dbReference type="InParanoid" id="C5LH17"/>
<evidence type="ECO:0000256" key="1">
    <source>
        <dbReference type="SAM" id="MobiDB-lite"/>
    </source>
</evidence>
<reference evidence="2 3" key="1">
    <citation type="submission" date="2008-07" db="EMBL/GenBank/DDBJ databases">
        <authorList>
            <person name="El-Sayed N."/>
            <person name="Caler E."/>
            <person name="Inman J."/>
            <person name="Amedeo P."/>
            <person name="Hass B."/>
            <person name="Wortman J."/>
        </authorList>
    </citation>
    <scope>NUCLEOTIDE SEQUENCE [LARGE SCALE GENOMIC DNA]</scope>
    <source>
        <strain evidence="3">ATCC 50983 / TXsc</strain>
    </source>
</reference>
<dbReference type="Proteomes" id="UP000007800">
    <property type="component" value="Unassembled WGS sequence"/>
</dbReference>
<dbReference type="RefSeq" id="XP_002772172.1">
    <property type="nucleotide sequence ID" value="XM_002772126.1"/>
</dbReference>
<dbReference type="EMBL" id="GG682003">
    <property type="protein sequence ID" value="EER03988.1"/>
    <property type="molecule type" value="Genomic_DNA"/>
</dbReference>
<evidence type="ECO:0000313" key="3">
    <source>
        <dbReference type="Proteomes" id="UP000007800"/>
    </source>
</evidence>
<name>C5LH17_PERM5</name>
<keyword evidence="3" id="KW-1185">Reference proteome</keyword>
<feature type="compositionally biased region" description="Basic and acidic residues" evidence="1">
    <location>
        <begin position="101"/>
        <end position="110"/>
    </location>
</feature>
<dbReference type="GeneID" id="9044897"/>